<evidence type="ECO:0000313" key="6">
    <source>
        <dbReference type="Proteomes" id="UP000594118"/>
    </source>
</evidence>
<dbReference type="RefSeq" id="WP_193081962.1">
    <property type="nucleotide sequence ID" value="NZ_CP045201.1"/>
</dbReference>
<feature type="domain" description="VOC" evidence="4">
    <location>
        <begin position="2"/>
        <end position="133"/>
    </location>
</feature>
<dbReference type="InterPro" id="IPR000335">
    <property type="entry name" value="Bleomycin-R"/>
</dbReference>
<sequence length="141" mass="15876">MGNALVPEFSVSDWRLSKAFYCDVLGFECAYERPEEGFCYLQLGDAELMIDQIGQGRTFDDGFLPAGYPFGMGLNVQIRVPSVDPLVEALANIKHPLFLPVEEKWYRIGDCQGGNRQFVVADPDGYLLRFFQELGMRNPVA</sequence>
<dbReference type="Pfam" id="PF00903">
    <property type="entry name" value="Glyoxalase"/>
    <property type="match status" value="1"/>
</dbReference>
<evidence type="ECO:0000256" key="2">
    <source>
        <dbReference type="ARBA" id="ARBA00021572"/>
    </source>
</evidence>
<reference evidence="5 6" key="1">
    <citation type="submission" date="2019-10" db="EMBL/GenBank/DDBJ databases">
        <title>Pseudopuniceibacterium sp. HQ09 islated from Antarctica.</title>
        <authorList>
            <person name="Liao L."/>
            <person name="Su S."/>
            <person name="Chen B."/>
            <person name="Yu Y."/>
        </authorList>
    </citation>
    <scope>NUCLEOTIDE SEQUENCE [LARGE SCALE GENOMIC DNA]</scope>
    <source>
        <strain evidence="5 6">HQ09</strain>
    </source>
</reference>
<dbReference type="Gene3D" id="3.10.180.10">
    <property type="entry name" value="2,3-Dihydroxybiphenyl 1,2-Dioxygenase, domain 1"/>
    <property type="match status" value="1"/>
</dbReference>
<comment type="similarity">
    <text evidence="1">Belongs to the bleomycin resistance protein family.</text>
</comment>
<accession>A0A7L9WKU1</accession>
<dbReference type="PROSITE" id="PS51819">
    <property type="entry name" value="VOC"/>
    <property type="match status" value="1"/>
</dbReference>
<dbReference type="AlphaFoldDB" id="A0A7L9WKU1"/>
<keyword evidence="3" id="KW-0046">Antibiotic resistance</keyword>
<dbReference type="GO" id="GO:0046677">
    <property type="term" value="P:response to antibiotic"/>
    <property type="evidence" value="ECO:0007669"/>
    <property type="project" value="UniProtKB-KW"/>
</dbReference>
<dbReference type="CDD" id="cd08349">
    <property type="entry name" value="BLMA_like"/>
    <property type="match status" value="1"/>
</dbReference>
<dbReference type="InterPro" id="IPR004360">
    <property type="entry name" value="Glyas_Fos-R_dOase_dom"/>
</dbReference>
<gene>
    <name evidence="5" type="ORF">F3W81_01820</name>
</gene>
<dbReference type="InterPro" id="IPR029068">
    <property type="entry name" value="Glyas_Bleomycin-R_OHBP_Dase"/>
</dbReference>
<keyword evidence="6" id="KW-1185">Reference proteome</keyword>
<dbReference type="InterPro" id="IPR037523">
    <property type="entry name" value="VOC_core"/>
</dbReference>
<evidence type="ECO:0000256" key="1">
    <source>
        <dbReference type="ARBA" id="ARBA00011051"/>
    </source>
</evidence>
<evidence type="ECO:0000256" key="3">
    <source>
        <dbReference type="ARBA" id="ARBA00023251"/>
    </source>
</evidence>
<name>A0A7L9WKU1_9RHOB</name>
<dbReference type="SUPFAM" id="SSF54593">
    <property type="entry name" value="Glyoxalase/Bleomycin resistance protein/Dihydroxybiphenyl dioxygenase"/>
    <property type="match status" value="1"/>
</dbReference>
<evidence type="ECO:0000259" key="4">
    <source>
        <dbReference type="PROSITE" id="PS51819"/>
    </source>
</evidence>
<organism evidence="5 6">
    <name type="scientific">Pseudooceanicola spongiae</name>
    <dbReference type="NCBI Taxonomy" id="2613965"/>
    <lineage>
        <taxon>Bacteria</taxon>
        <taxon>Pseudomonadati</taxon>
        <taxon>Pseudomonadota</taxon>
        <taxon>Alphaproteobacteria</taxon>
        <taxon>Rhodobacterales</taxon>
        <taxon>Paracoccaceae</taxon>
        <taxon>Pseudooceanicola</taxon>
    </lineage>
</organism>
<evidence type="ECO:0000313" key="5">
    <source>
        <dbReference type="EMBL" id="QOL79670.1"/>
    </source>
</evidence>
<proteinExistence type="inferred from homology"/>
<dbReference type="KEGG" id="pshq:F3W81_01820"/>
<protein>
    <recommendedName>
        <fullName evidence="2">Bleomycin resistance protein</fullName>
    </recommendedName>
</protein>
<dbReference type="EMBL" id="CP045201">
    <property type="protein sequence ID" value="QOL79670.1"/>
    <property type="molecule type" value="Genomic_DNA"/>
</dbReference>
<dbReference type="Proteomes" id="UP000594118">
    <property type="component" value="Chromosome"/>
</dbReference>